<gene>
    <name evidence="1" type="ORF">LCGC14_1124490</name>
</gene>
<evidence type="ECO:0000313" key="1">
    <source>
        <dbReference type="EMBL" id="KKN01752.1"/>
    </source>
</evidence>
<proteinExistence type="predicted"/>
<comment type="caution">
    <text evidence="1">The sequence shown here is derived from an EMBL/GenBank/DDBJ whole genome shotgun (WGS) entry which is preliminary data.</text>
</comment>
<reference evidence="1" key="1">
    <citation type="journal article" date="2015" name="Nature">
        <title>Complex archaea that bridge the gap between prokaryotes and eukaryotes.</title>
        <authorList>
            <person name="Spang A."/>
            <person name="Saw J.H."/>
            <person name="Jorgensen S.L."/>
            <person name="Zaremba-Niedzwiedzka K."/>
            <person name="Martijn J."/>
            <person name="Lind A.E."/>
            <person name="van Eijk R."/>
            <person name="Schleper C."/>
            <person name="Guy L."/>
            <person name="Ettema T.J."/>
        </authorList>
    </citation>
    <scope>NUCLEOTIDE SEQUENCE</scope>
</reference>
<dbReference type="EMBL" id="LAZR01005228">
    <property type="protein sequence ID" value="KKN01752.1"/>
    <property type="molecule type" value="Genomic_DNA"/>
</dbReference>
<dbReference type="AlphaFoldDB" id="A0A0F9MQU4"/>
<sequence length="85" mass="9811">MKNKKLIRSLIVMVFVLMFLGSISNSRNINISPEISQGEIEDKLIPVNFSINIGNIYPDWNYYINNYNWCSGNGTELDLNNRINL</sequence>
<organism evidence="1">
    <name type="scientific">marine sediment metagenome</name>
    <dbReference type="NCBI Taxonomy" id="412755"/>
    <lineage>
        <taxon>unclassified sequences</taxon>
        <taxon>metagenomes</taxon>
        <taxon>ecological metagenomes</taxon>
    </lineage>
</organism>
<name>A0A0F9MQU4_9ZZZZ</name>
<protein>
    <submittedName>
        <fullName evidence="1">Uncharacterized protein</fullName>
    </submittedName>
</protein>
<accession>A0A0F9MQU4</accession>